<dbReference type="AlphaFoldDB" id="A0AAD5GKQ3"/>
<keyword evidence="4" id="KW-0925">Oxylipin biosynthesis</keyword>
<dbReference type="EMBL" id="JAMZMK010006951">
    <property type="protein sequence ID" value="KAI7746530.1"/>
    <property type="molecule type" value="Genomic_DNA"/>
</dbReference>
<keyword evidence="9" id="KW-0456">Lyase</keyword>
<dbReference type="GO" id="GO:0020037">
    <property type="term" value="F:heme binding"/>
    <property type="evidence" value="ECO:0007669"/>
    <property type="project" value="InterPro"/>
</dbReference>
<protein>
    <recommendedName>
        <fullName evidence="13">Allene oxide synthase</fullName>
    </recommendedName>
</protein>
<comment type="caution">
    <text evidence="11">The sequence shown here is derived from an EMBL/GenBank/DDBJ whole genome shotgun (WGS) entry which is preliminary data.</text>
</comment>
<evidence type="ECO:0000256" key="9">
    <source>
        <dbReference type="ARBA" id="ARBA00023239"/>
    </source>
</evidence>
<evidence type="ECO:0008006" key="13">
    <source>
        <dbReference type="Google" id="ProtNLM"/>
    </source>
</evidence>
<keyword evidence="5" id="KW-0276">Fatty acid metabolism</keyword>
<feature type="binding site" description="axial binding residue" evidence="10">
    <location>
        <position position="290"/>
    </location>
    <ligand>
        <name>heme</name>
        <dbReference type="ChEBI" id="CHEBI:30413"/>
    </ligand>
    <ligandPart>
        <name>Fe</name>
        <dbReference type="ChEBI" id="CHEBI:18248"/>
    </ligandPart>
</feature>
<evidence type="ECO:0000256" key="10">
    <source>
        <dbReference type="PIRSR" id="PIRSR602403-1"/>
    </source>
</evidence>
<keyword evidence="6 10" id="KW-0408">Iron</keyword>
<dbReference type="GO" id="GO:0004497">
    <property type="term" value="F:monooxygenase activity"/>
    <property type="evidence" value="ECO:0007669"/>
    <property type="project" value="InterPro"/>
</dbReference>
<dbReference type="Proteomes" id="UP001206925">
    <property type="component" value="Unassembled WGS sequence"/>
</dbReference>
<evidence type="ECO:0000256" key="7">
    <source>
        <dbReference type="ARBA" id="ARBA00023098"/>
    </source>
</evidence>
<evidence type="ECO:0000256" key="2">
    <source>
        <dbReference type="ARBA" id="ARBA00022516"/>
    </source>
</evidence>
<keyword evidence="7" id="KW-0443">Lipid metabolism</keyword>
<evidence type="ECO:0000256" key="3">
    <source>
        <dbReference type="ARBA" id="ARBA00022723"/>
    </source>
</evidence>
<dbReference type="InterPro" id="IPR002403">
    <property type="entry name" value="Cyt_P450_E_grp-IV"/>
</dbReference>
<dbReference type="SUPFAM" id="SSF48264">
    <property type="entry name" value="Cytochrome P450"/>
    <property type="match status" value="3"/>
</dbReference>
<dbReference type="InterPro" id="IPR001128">
    <property type="entry name" value="Cyt_P450"/>
</dbReference>
<evidence type="ECO:0000256" key="1">
    <source>
        <dbReference type="ARBA" id="ARBA00010617"/>
    </source>
</evidence>
<keyword evidence="12" id="KW-1185">Reference proteome</keyword>
<dbReference type="GO" id="GO:0009535">
    <property type="term" value="C:chloroplast thylakoid membrane"/>
    <property type="evidence" value="ECO:0007669"/>
    <property type="project" value="TreeGrafter"/>
</dbReference>
<dbReference type="GO" id="GO:0031408">
    <property type="term" value="P:oxylipin biosynthetic process"/>
    <property type="evidence" value="ECO:0007669"/>
    <property type="project" value="UniProtKB-KW"/>
</dbReference>
<feature type="non-terminal residue" evidence="11">
    <location>
        <position position="647"/>
    </location>
</feature>
<evidence type="ECO:0000313" key="12">
    <source>
        <dbReference type="Proteomes" id="UP001206925"/>
    </source>
</evidence>
<dbReference type="InterPro" id="IPR036396">
    <property type="entry name" value="Cyt_P450_sf"/>
</dbReference>
<evidence type="ECO:0000256" key="5">
    <source>
        <dbReference type="ARBA" id="ARBA00022832"/>
    </source>
</evidence>
<keyword evidence="8" id="KW-0275">Fatty acid biosynthesis</keyword>
<dbReference type="GO" id="GO:0009695">
    <property type="term" value="P:jasmonic acid biosynthetic process"/>
    <property type="evidence" value="ECO:0007669"/>
    <property type="project" value="TreeGrafter"/>
</dbReference>
<dbReference type="Pfam" id="PF00067">
    <property type="entry name" value="p450"/>
    <property type="match status" value="2"/>
</dbReference>
<organism evidence="11 12">
    <name type="scientific">Ambrosia artemisiifolia</name>
    <name type="common">Common ragweed</name>
    <dbReference type="NCBI Taxonomy" id="4212"/>
    <lineage>
        <taxon>Eukaryota</taxon>
        <taxon>Viridiplantae</taxon>
        <taxon>Streptophyta</taxon>
        <taxon>Embryophyta</taxon>
        <taxon>Tracheophyta</taxon>
        <taxon>Spermatophyta</taxon>
        <taxon>Magnoliopsida</taxon>
        <taxon>eudicotyledons</taxon>
        <taxon>Gunneridae</taxon>
        <taxon>Pentapetalae</taxon>
        <taxon>asterids</taxon>
        <taxon>campanulids</taxon>
        <taxon>Asterales</taxon>
        <taxon>Asteraceae</taxon>
        <taxon>Asteroideae</taxon>
        <taxon>Heliantheae alliance</taxon>
        <taxon>Heliantheae</taxon>
        <taxon>Ambrosia</taxon>
    </lineage>
</organism>
<evidence type="ECO:0000313" key="11">
    <source>
        <dbReference type="EMBL" id="KAI7746530.1"/>
    </source>
</evidence>
<dbReference type="Gene3D" id="1.10.630.10">
    <property type="entry name" value="Cytochrome P450"/>
    <property type="match status" value="3"/>
</dbReference>
<comment type="cofactor">
    <cofactor evidence="10">
        <name>heme</name>
        <dbReference type="ChEBI" id="CHEBI:30413"/>
    </cofactor>
</comment>
<sequence>RVLPQFESTYTELFDGLESELARKGKALFNDVGEQAAFRFLGRAYLETNPEDTKIGKDGPKLISTWVLFNLGPLLRLGLPWFVEEPLLHTFRLPPALIKKNYNKLYEFFESFSGPIIEHAESLGISKEEAVHNILFTICFNTFGGIKILFPNTLKWIGRAGTNLHTQLAAEIRGAIKDHGGKVTMAAMEQMPLMKSVVYESLRIEPPVALQYGKAKRDLTIESHDAIFKVKEGEMLFGYQPFATKDPKVFDRPEEFVPDRFVGAGEKLLKYVTWSNGPETEGPTVGNKQCAGKDFVVLITRLFVVELFRRYDSFDIEVAASPLGAKVTRVLPQFESTYTELFDELESELARKGKALFNDILFPNTLKWIGRAGTNLHTQLAAEIRGAIKDHGGKVTMAAMEQMPLMKSVVYESLRIEPPVALQYGKAKRDLTIESHDAIFKVKEGEMLFGYQPFATKDPKVFDRAEEFVPDRFVGAGEELLKYVTWSNGPETEGPTVGNKQCAGKDFVVLITRLFVVELFRRYDSFDIEVAASPLGAKVTLTSLKRARQIANKIDNPAAVLRLGFRIEPPVALQYGKAKRDLTIESHDAVFKVKEGEMLFGYQPFATKDPKVFDRPEEFVPDRFVGAGEELLKYVTWSNGPETEGPT</sequence>
<reference evidence="11" key="1">
    <citation type="submission" date="2022-06" db="EMBL/GenBank/DDBJ databases">
        <title>Uncovering the hologenomic basis of an extraordinary plant invasion.</title>
        <authorList>
            <person name="Bieker V.C."/>
            <person name="Martin M.D."/>
            <person name="Gilbert T."/>
            <person name="Hodgins K."/>
            <person name="Battlay P."/>
            <person name="Petersen B."/>
            <person name="Wilson J."/>
        </authorList>
    </citation>
    <scope>NUCLEOTIDE SEQUENCE</scope>
    <source>
        <strain evidence="11">AA19_3_7</strain>
        <tissue evidence="11">Leaf</tissue>
    </source>
</reference>
<evidence type="ECO:0000256" key="6">
    <source>
        <dbReference type="ARBA" id="ARBA00023004"/>
    </source>
</evidence>
<dbReference type="CDD" id="cd11071">
    <property type="entry name" value="CYP74"/>
    <property type="match status" value="2"/>
</dbReference>
<dbReference type="GO" id="GO:0016829">
    <property type="term" value="F:lyase activity"/>
    <property type="evidence" value="ECO:0007669"/>
    <property type="project" value="UniProtKB-KW"/>
</dbReference>
<keyword evidence="10" id="KW-0349">Heme</keyword>
<name>A0AAD5GKQ3_AMBAR</name>
<feature type="non-terminal residue" evidence="11">
    <location>
        <position position="1"/>
    </location>
</feature>
<dbReference type="PANTHER" id="PTHR24286:SF255">
    <property type="entry name" value="ALLENE OXIDE SYNTHASE, CHLOROPLASTIC"/>
    <property type="match status" value="1"/>
</dbReference>
<accession>A0AAD5GKQ3</accession>
<dbReference type="GO" id="GO:0016705">
    <property type="term" value="F:oxidoreductase activity, acting on paired donors, with incorporation or reduction of molecular oxygen"/>
    <property type="evidence" value="ECO:0007669"/>
    <property type="project" value="InterPro"/>
</dbReference>
<dbReference type="GO" id="GO:0009941">
    <property type="term" value="C:chloroplast envelope"/>
    <property type="evidence" value="ECO:0007669"/>
    <property type="project" value="TreeGrafter"/>
</dbReference>
<evidence type="ECO:0000256" key="4">
    <source>
        <dbReference type="ARBA" id="ARBA00022767"/>
    </source>
</evidence>
<evidence type="ECO:0000256" key="8">
    <source>
        <dbReference type="ARBA" id="ARBA00023160"/>
    </source>
</evidence>
<dbReference type="PRINTS" id="PR00465">
    <property type="entry name" value="EP450IV"/>
</dbReference>
<dbReference type="GO" id="GO:0005506">
    <property type="term" value="F:iron ion binding"/>
    <property type="evidence" value="ECO:0007669"/>
    <property type="project" value="InterPro"/>
</dbReference>
<dbReference type="GO" id="GO:0016125">
    <property type="term" value="P:sterol metabolic process"/>
    <property type="evidence" value="ECO:0007669"/>
    <property type="project" value="TreeGrafter"/>
</dbReference>
<dbReference type="PANTHER" id="PTHR24286">
    <property type="entry name" value="CYTOCHROME P450 26"/>
    <property type="match status" value="1"/>
</dbReference>
<comment type="similarity">
    <text evidence="1">Belongs to the cytochrome P450 family.</text>
</comment>
<keyword evidence="2" id="KW-0444">Lipid biosynthesis</keyword>
<keyword evidence="3 10" id="KW-0479">Metal-binding</keyword>
<proteinExistence type="inferred from homology"/>
<gene>
    <name evidence="11" type="ORF">M8C21_000008</name>
</gene>